<dbReference type="SUPFAM" id="SSF51735">
    <property type="entry name" value="NAD(P)-binding Rossmann-fold domains"/>
    <property type="match status" value="1"/>
</dbReference>
<dbReference type="Pfam" id="PF00106">
    <property type="entry name" value="adh_short"/>
    <property type="match status" value="1"/>
</dbReference>
<dbReference type="PANTHER" id="PTHR43544">
    <property type="entry name" value="SHORT-CHAIN DEHYDROGENASE/REDUCTASE"/>
    <property type="match status" value="1"/>
</dbReference>
<dbReference type="EMBL" id="CP029159">
    <property type="protein sequence ID" value="QKM66232.1"/>
    <property type="molecule type" value="Genomic_DNA"/>
</dbReference>
<feature type="region of interest" description="Disordered" evidence="1">
    <location>
        <begin position="55"/>
        <end position="100"/>
    </location>
</feature>
<dbReference type="InterPro" id="IPR036291">
    <property type="entry name" value="NAD(P)-bd_dom_sf"/>
</dbReference>
<evidence type="ECO:0000313" key="2">
    <source>
        <dbReference type="EMBL" id="QKM66232.1"/>
    </source>
</evidence>
<feature type="compositionally biased region" description="Basic and acidic residues" evidence="1">
    <location>
        <begin position="62"/>
        <end position="73"/>
    </location>
</feature>
<dbReference type="InterPro" id="IPR051468">
    <property type="entry name" value="Fungal_SecMetab_SDRs"/>
</dbReference>
<evidence type="ECO:0000313" key="3">
    <source>
        <dbReference type="Proteomes" id="UP000005940"/>
    </source>
</evidence>
<dbReference type="RefSeq" id="WP_006345080.1">
    <property type="nucleotide sequence ID" value="NZ_CP029159.1"/>
</dbReference>
<name>I2NAL4_STRT9</name>
<dbReference type="PANTHER" id="PTHR43544:SF2">
    <property type="entry name" value="OXIDOREDUCTASE"/>
    <property type="match status" value="1"/>
</dbReference>
<organism evidence="2 3">
    <name type="scientific">Streptomyces tsukubensis (strain DSM 42081 / NBRC 108919 / NRRL 18488 / 9993)</name>
    <dbReference type="NCBI Taxonomy" id="1114943"/>
    <lineage>
        <taxon>Bacteria</taxon>
        <taxon>Bacillati</taxon>
        <taxon>Actinomycetota</taxon>
        <taxon>Actinomycetes</taxon>
        <taxon>Kitasatosporales</taxon>
        <taxon>Streptomycetaceae</taxon>
        <taxon>Streptomyces</taxon>
    </lineage>
</organism>
<reference evidence="2 3" key="1">
    <citation type="journal article" date="2012" name="J. Bacteriol.">
        <title>Draft genome of Streptomyces tsukubaensis NRRL 18488, the producer of the clinically important immunosuppressant tacrolimus (FK506).</title>
        <authorList>
            <person name="Barreiro C."/>
            <person name="Prieto C."/>
            <person name="Sola-Landa A."/>
            <person name="Solera E."/>
            <person name="Martinez-Castro M."/>
            <person name="Perez-Redondo R."/>
            <person name="Garcia-Estrada C."/>
            <person name="Aparicio J.F."/>
            <person name="Fernandez-Martinez L.T."/>
            <person name="Santos-Aberturas J."/>
            <person name="Salehi-Najafabadi Z."/>
            <person name="Rodriguez-Garcia A."/>
            <person name="Tauch A."/>
            <person name="Martin J.F."/>
        </authorList>
    </citation>
    <scope>NUCLEOTIDE SEQUENCE [LARGE SCALE GENOMIC DNA]</scope>
    <source>
        <strain evidence="3">DSM 42081 / NBRC 108919 / NRRL 18488 / 9993</strain>
    </source>
</reference>
<accession>I2NAL4</accession>
<dbReference type="GO" id="GO:0005737">
    <property type="term" value="C:cytoplasm"/>
    <property type="evidence" value="ECO:0007669"/>
    <property type="project" value="TreeGrafter"/>
</dbReference>
<dbReference type="Proteomes" id="UP000005940">
    <property type="component" value="Chromosome"/>
</dbReference>
<sequence length="488" mass="52214">MTVTEDSPAVTGPGIDPERLAICLSVLDELDELDVDHPDAITVRRATAGIYRTVKQRRRQERRAAKTAHDKTVTEATATGSADRIDDETEGLLPSSSTQGQLAGILKRPRSCYVCKARYVEVDAFYHQLCPSCATENRARRDARTDLTGKRALLTGGRAKIGMYIALRLLRDGAHTTITTRFPNDAVRRFKAMPDSDEWIHRLKIVGIDLRDPAQVVALADSVAAEGPLDILINNAAQTVRRSPAAYRELVAAESAPLPAGALPAAEIIGAFGSGAVDAVAALPRAGGEGLTADDVTGLALVSGSATPARIEAGTAIDAGGLVPDLDPSNSWIQTVSEVGPVELLEVQLCNSTAPFILISKLRPAMAASAARRTYIVNVSAMEGVFNRGYKGAGHPHTNMAKAALNMLTRTSAEEMFAGDRILMTAVDTGWITDERPHPDKMRLAEEGFHAPLDLVDGAARVYDPIVRGEAGEDLYGCFLKDYAPGKW</sequence>
<gene>
    <name evidence="2" type="ORF">STSU_002660</name>
</gene>
<dbReference type="InterPro" id="IPR002347">
    <property type="entry name" value="SDR_fam"/>
</dbReference>
<dbReference type="AlphaFoldDB" id="I2NAL4"/>
<dbReference type="GO" id="GO:0016491">
    <property type="term" value="F:oxidoreductase activity"/>
    <property type="evidence" value="ECO:0007669"/>
    <property type="project" value="TreeGrafter"/>
</dbReference>
<keyword evidence="3" id="KW-1185">Reference proteome</keyword>
<proteinExistence type="predicted"/>
<protein>
    <submittedName>
        <fullName evidence="2">SDR family NAD(P)-dependent oxidoreductase</fullName>
    </submittedName>
</protein>
<evidence type="ECO:0000256" key="1">
    <source>
        <dbReference type="SAM" id="MobiDB-lite"/>
    </source>
</evidence>
<dbReference type="Gene3D" id="3.40.50.720">
    <property type="entry name" value="NAD(P)-binding Rossmann-like Domain"/>
    <property type="match status" value="2"/>
</dbReference>